<keyword evidence="3" id="KW-0238">DNA-binding</keyword>
<dbReference type="Pfam" id="PF00126">
    <property type="entry name" value="HTH_1"/>
    <property type="match status" value="1"/>
</dbReference>
<dbReference type="PANTHER" id="PTHR30346">
    <property type="entry name" value="TRANSCRIPTIONAL DUAL REGULATOR HCAR-RELATED"/>
    <property type="match status" value="1"/>
</dbReference>
<dbReference type="PATRIC" id="fig|1231190.3.peg.2135"/>
<evidence type="ECO:0000256" key="2">
    <source>
        <dbReference type="ARBA" id="ARBA00023015"/>
    </source>
</evidence>
<evidence type="ECO:0000313" key="7">
    <source>
        <dbReference type="Proteomes" id="UP000007374"/>
    </source>
</evidence>
<dbReference type="STRING" id="721133.SAMN05216176_10678"/>
<dbReference type="EMBL" id="AMSI01000006">
    <property type="protein sequence ID" value="EKF42430.1"/>
    <property type="molecule type" value="Genomic_DNA"/>
</dbReference>
<reference evidence="6 7" key="1">
    <citation type="journal article" date="2012" name="J. Bacteriol.">
        <title>Genome Sequence of Nitratireductor indicus Type Strain C115.</title>
        <authorList>
            <person name="Lai Q."/>
            <person name="Li G."/>
            <person name="Yu Z."/>
            <person name="Shao Z."/>
        </authorList>
    </citation>
    <scope>NUCLEOTIDE SEQUENCE [LARGE SCALE GENOMIC DNA]</scope>
    <source>
        <strain evidence="6 7">C115</strain>
    </source>
</reference>
<keyword evidence="7" id="KW-1185">Reference proteome</keyword>
<protein>
    <submittedName>
        <fullName evidence="6">Transcriptional regulator</fullName>
    </submittedName>
</protein>
<dbReference type="FunFam" id="1.10.10.10:FF:000001">
    <property type="entry name" value="LysR family transcriptional regulator"/>
    <property type="match status" value="1"/>
</dbReference>
<name>K2NSV0_9HYPH</name>
<proteinExistence type="inferred from homology"/>
<evidence type="ECO:0000256" key="3">
    <source>
        <dbReference type="ARBA" id="ARBA00023125"/>
    </source>
</evidence>
<gene>
    <name evidence="6" type="ORF">NA8A_10223</name>
</gene>
<dbReference type="SUPFAM" id="SSF46785">
    <property type="entry name" value="Winged helix' DNA-binding domain"/>
    <property type="match status" value="1"/>
</dbReference>
<organism evidence="6 7">
    <name type="scientific">Nitratireductor indicus C115</name>
    <dbReference type="NCBI Taxonomy" id="1231190"/>
    <lineage>
        <taxon>Bacteria</taxon>
        <taxon>Pseudomonadati</taxon>
        <taxon>Pseudomonadota</taxon>
        <taxon>Alphaproteobacteria</taxon>
        <taxon>Hyphomicrobiales</taxon>
        <taxon>Phyllobacteriaceae</taxon>
        <taxon>Nitratireductor</taxon>
    </lineage>
</organism>
<dbReference type="InterPro" id="IPR036390">
    <property type="entry name" value="WH_DNA-bd_sf"/>
</dbReference>
<keyword evidence="4" id="KW-0804">Transcription</keyword>
<dbReference type="GO" id="GO:0003700">
    <property type="term" value="F:DNA-binding transcription factor activity"/>
    <property type="evidence" value="ECO:0007669"/>
    <property type="project" value="InterPro"/>
</dbReference>
<evidence type="ECO:0000256" key="4">
    <source>
        <dbReference type="ARBA" id="ARBA00023163"/>
    </source>
</evidence>
<dbReference type="OrthoDB" id="9815174at2"/>
<sequence length="311" mass="35039">MLPTVRQLQYFIAAARSGQISRAANDMNVTQSSITIAIRDLEGRLGYRLFHRKSKGVELTAAGQLFLQNATGVLAGLEDLMTLSVEDDRHIGGEVRLGVTDTVSGYYLPRIWREIRHRAPSLTMHVTELPRPEVETGVLEGRFDLGIILISNIGNKEDFEQETLLVSQRQLWIGAGHPFASRETLAFTDLVDQPYFLLQTDDHEHTMTAAWEQHRFQPNIVFRSYSIEAIRSLVAAGHGITVLSDMIYRAWSLEGQRLLRKPISDHISTMNTGVIWPKSREMSKATALFLRILTGEIAAQRDQGRRGFLAE</sequence>
<dbReference type="InterPro" id="IPR005119">
    <property type="entry name" value="LysR_subst-bd"/>
</dbReference>
<evidence type="ECO:0000313" key="6">
    <source>
        <dbReference type="EMBL" id="EKF42430.1"/>
    </source>
</evidence>
<dbReference type="Gene3D" id="1.10.10.10">
    <property type="entry name" value="Winged helix-like DNA-binding domain superfamily/Winged helix DNA-binding domain"/>
    <property type="match status" value="1"/>
</dbReference>
<dbReference type="SUPFAM" id="SSF53850">
    <property type="entry name" value="Periplasmic binding protein-like II"/>
    <property type="match status" value="1"/>
</dbReference>
<feature type="domain" description="HTH lysR-type" evidence="5">
    <location>
        <begin position="3"/>
        <end position="60"/>
    </location>
</feature>
<dbReference type="GO" id="GO:0003677">
    <property type="term" value="F:DNA binding"/>
    <property type="evidence" value="ECO:0007669"/>
    <property type="project" value="UniProtKB-KW"/>
</dbReference>
<evidence type="ECO:0000259" key="5">
    <source>
        <dbReference type="PROSITE" id="PS50931"/>
    </source>
</evidence>
<dbReference type="PROSITE" id="PS50931">
    <property type="entry name" value="HTH_LYSR"/>
    <property type="match status" value="1"/>
</dbReference>
<comment type="caution">
    <text evidence="6">The sequence shown here is derived from an EMBL/GenBank/DDBJ whole genome shotgun (WGS) entry which is preliminary data.</text>
</comment>
<dbReference type="InterPro" id="IPR036388">
    <property type="entry name" value="WH-like_DNA-bd_sf"/>
</dbReference>
<dbReference type="InterPro" id="IPR000847">
    <property type="entry name" value="LysR_HTH_N"/>
</dbReference>
<dbReference type="RefSeq" id="WP_009450381.1">
    <property type="nucleotide sequence ID" value="NZ_AMSI01000006.1"/>
</dbReference>
<dbReference type="PANTHER" id="PTHR30346:SF0">
    <property type="entry name" value="HCA OPERON TRANSCRIPTIONAL ACTIVATOR HCAR"/>
    <property type="match status" value="1"/>
</dbReference>
<dbReference type="AlphaFoldDB" id="K2NSV0"/>
<dbReference type="Gene3D" id="3.40.190.10">
    <property type="entry name" value="Periplasmic binding protein-like II"/>
    <property type="match status" value="2"/>
</dbReference>
<dbReference type="PRINTS" id="PR00039">
    <property type="entry name" value="HTHLYSR"/>
</dbReference>
<evidence type="ECO:0000256" key="1">
    <source>
        <dbReference type="ARBA" id="ARBA00009437"/>
    </source>
</evidence>
<dbReference type="GO" id="GO:0032993">
    <property type="term" value="C:protein-DNA complex"/>
    <property type="evidence" value="ECO:0007669"/>
    <property type="project" value="TreeGrafter"/>
</dbReference>
<dbReference type="eggNOG" id="COG0583">
    <property type="taxonomic scope" value="Bacteria"/>
</dbReference>
<comment type="similarity">
    <text evidence="1">Belongs to the LysR transcriptional regulatory family.</text>
</comment>
<keyword evidence="2" id="KW-0805">Transcription regulation</keyword>
<dbReference type="Pfam" id="PF03466">
    <property type="entry name" value="LysR_substrate"/>
    <property type="match status" value="1"/>
</dbReference>
<dbReference type="Proteomes" id="UP000007374">
    <property type="component" value="Unassembled WGS sequence"/>
</dbReference>
<accession>K2NSV0</accession>